<feature type="compositionally biased region" description="Polar residues" evidence="5">
    <location>
        <begin position="209"/>
        <end position="221"/>
    </location>
</feature>
<protein>
    <submittedName>
        <fullName evidence="7">Putative guanine nucleotide exchange factor</fullName>
    </submittedName>
</protein>
<dbReference type="CDD" id="cd00171">
    <property type="entry name" value="Sec7"/>
    <property type="match status" value="1"/>
</dbReference>
<comment type="subcellular location">
    <subcellularLocation>
        <location evidence="2">Endoplasmic reticulum-Golgi intermediate compartment</location>
    </subcellularLocation>
    <subcellularLocation>
        <location evidence="1">Golgi apparatus</location>
        <location evidence="1">cis-Golgi network</location>
    </subcellularLocation>
</comment>
<dbReference type="InterPro" id="IPR000904">
    <property type="entry name" value="Sec7_dom"/>
</dbReference>
<sequence>MNCPGNGIYVVQGEMTSLLTAMKKVNRWSSHSHQDEENDILIRSFTDLKDVLSQIGDLRELDPNHVLGPFLEVIRSEETTGPVTSLALSSVNKFLSYGLIDPKCKSIVTTVENIADAVTHAKFVGTDQTSDAVVLMKILQVLRTLMLSPEGIWLTNESICEILLSCFRISFEPRLNELLRKCAENCLKDMVQLLFTRLPSFSEDLRKTNSVKQKLKMQTTGPMEPGRGKRKTRTSSRNKTKKVEDKLTSGSNRETSPTSKVIDQLIPSSNINTTLPVVNNSKLLDMQGSIHTQEFPSPLSSPDQQNSLSILPQEVNSEQFASVPLEGSNTPSVLTSSSDVFPTKNEELPVHSTIEKEKVVESAIIPRSDGVVISIEDSYSTVEELQDPARLEEFLDLTSPPPPPPPPTTGEICDVESHQKEENHQQHDGSLSQEVVQLPVTETTSVQEIAVTTQQVDPQSPTTMESGHDIQDWVNQQGVRFTASDDDSSSVSGPYGLVSIHELLRFVVSLINPTDKQNTETMINTGLALLTIALEVAADNMARYPSLMAIIKDDLCKNLFSLLHSERLPVFSAVLQVSFLLFESLRTHLKFQLEYYLTRLTEIIVSDSSKISFEHREIALESLVQMWRIPGLVTELYLNYDCALYCPNLYEELTNLLSKNAFPVTGVYNTHLLSLDALLTVIDSIESHCNSRILNERHNSVKGEASFKDPPFEHPSNYILRTGTRQKLSVNIPSHEQLMAVKRKKKLLATGTEHFNSKPKKGIQFLQEHNLMSNPVDPIEVVNFLRENPHLDKKMIGEYISNRANLTVLDAFVKSFDFTDMRIDEALRLYLETFRLPGESPLISLVMEHFADHWHKCNGEPFADADAAFTLAYAVIMLNVDQHNHNAKKQNNPMSAEAFKRNLKNVNGGQDFDEDMLDDVYNSIRNDEIVMPAEQTGPVKENYLWKVLLRRGNSKDGIYIHSANGLLDHDLFSLIWGPTVTALSSLFDKTNDPAIYQKAISGFRKCAMISAHYGMSNDFDNLIVSLCKFTMLHHPIESPDNLTISFGANPKSRLAAKTVFNLAHRHGDIIRDSWRNILDCILQLYRCKLLPKILVEAEDFIELSGKISLVREDIQLNPKTETGILSSLYLYMTLGAETNTQKGPSAEDQEAIRIAQNCIRECHLEQLITESKFLRLDSLQYFVKALVTASYGPEGHVSLGSSYSEDTAVFFLELLLKVVIQNRDRIGTMWSTVREHIYTLLMGAAACDHHFLVERSVVGLLRLAIRLMHREEMSPMVLQSLRMLLLLKGSTLSRVGRQVSYGMYELVKTSAANIHSAADWAIIFTLLECVGAGARPPRVVYSPLQQASQQGAKSEGEVQVDSGLGNERGYTSDSELSKAGSLPISPTNSGDVPLTTPTGWILVGREGEIQPVTLGGRVPPPDFPGENELGRHDPYSTVKCCDTLAFLVRDVAHITPYNFHNCLHCVRTFVHAIAQPNERRYVKKQKETGASKTSRKKVGLRKKEERAQSPTGNAYDADESDPEETPGYQQVCIQLLDLMHTLHTRAAQIFKWWSEETNDLQPISLWAQAWCPLLQGIARLAAHPNRQVRMSAVTYLQRALLVPDLQALTGEEWESCFSQVLFPLLTRLLEPAMNAEGIEETRMRAATVLSKVFLHHLTPLQTLPSFAQLWLTILDFMDKYMHADNSDLLFEAIPESLKNLLLVMDSAGVFTGQDGRNEIWVVTWDRIHSFLPHLQEEIFKEHPHNNEIKNQDVEESNKPETTIDHPQPVASAAATIINPVLVQVAQITASVPSITTQPAPPHCCTTAVPVQPVLKPGEAVEISGPTTSLITPQNWQPPAPVFPHMGHMISTPIGPANNVPLPIYAGFAALPQQQHTSSPGAQFFYQDVNQVMAKSSPIIPSNVSADTSSLLVSATGLLENTSLPQLPVISPPTST</sequence>
<evidence type="ECO:0000256" key="2">
    <source>
        <dbReference type="ARBA" id="ARBA00004399"/>
    </source>
</evidence>
<evidence type="ECO:0000256" key="4">
    <source>
        <dbReference type="ARBA" id="ARBA00023034"/>
    </source>
</evidence>
<dbReference type="GO" id="GO:0032012">
    <property type="term" value="P:regulation of ARF protein signal transduction"/>
    <property type="evidence" value="ECO:0007669"/>
    <property type="project" value="InterPro"/>
</dbReference>
<dbReference type="EMBL" id="GFTR01008909">
    <property type="protein sequence ID" value="JAW07517.1"/>
    <property type="molecule type" value="Transcribed_RNA"/>
</dbReference>
<dbReference type="Pfam" id="PF23325">
    <property type="entry name" value="TPR_28"/>
    <property type="match status" value="1"/>
</dbReference>
<feature type="region of interest" description="Disordered" evidence="5">
    <location>
        <begin position="1481"/>
        <end position="1525"/>
    </location>
</feature>
<dbReference type="InterPro" id="IPR056604">
    <property type="entry name" value="GBF1-like_TPR"/>
</dbReference>
<dbReference type="GO" id="GO:0005793">
    <property type="term" value="C:endoplasmic reticulum-Golgi intermediate compartment"/>
    <property type="evidence" value="ECO:0007669"/>
    <property type="project" value="UniProtKB-SubCell"/>
</dbReference>
<feature type="compositionally biased region" description="Polar residues" evidence="5">
    <location>
        <begin position="248"/>
        <end position="260"/>
    </location>
</feature>
<evidence type="ECO:0000256" key="3">
    <source>
        <dbReference type="ARBA" id="ARBA00022448"/>
    </source>
</evidence>
<keyword evidence="4" id="KW-0333">Golgi apparatus</keyword>
<feature type="domain" description="SEC7" evidence="6">
    <location>
        <begin position="737"/>
        <end position="927"/>
    </location>
</feature>
<dbReference type="SUPFAM" id="SSF48371">
    <property type="entry name" value="ARM repeat"/>
    <property type="match status" value="1"/>
</dbReference>
<name>A0A224X4T3_9HEMI</name>
<dbReference type="GO" id="GO:0005085">
    <property type="term" value="F:guanyl-nucleotide exchange factor activity"/>
    <property type="evidence" value="ECO:0007669"/>
    <property type="project" value="InterPro"/>
</dbReference>
<dbReference type="PANTHER" id="PTHR10663">
    <property type="entry name" value="GUANYL-NUCLEOTIDE EXCHANGE FACTOR"/>
    <property type="match status" value="1"/>
</dbReference>
<feature type="region of interest" description="Disordered" evidence="5">
    <location>
        <begin position="209"/>
        <end position="260"/>
    </location>
</feature>
<feature type="compositionally biased region" description="Basic residues" evidence="5">
    <location>
        <begin position="228"/>
        <end position="240"/>
    </location>
</feature>
<dbReference type="SUPFAM" id="SSF48425">
    <property type="entry name" value="Sec7 domain"/>
    <property type="match status" value="1"/>
</dbReference>
<evidence type="ECO:0000256" key="5">
    <source>
        <dbReference type="SAM" id="MobiDB-lite"/>
    </source>
</evidence>
<dbReference type="PROSITE" id="PS50190">
    <property type="entry name" value="SEC7"/>
    <property type="match status" value="1"/>
</dbReference>
<dbReference type="InterPro" id="IPR023394">
    <property type="entry name" value="Sec7_C_sf"/>
</dbReference>
<evidence type="ECO:0000259" key="6">
    <source>
        <dbReference type="PROSITE" id="PS50190"/>
    </source>
</evidence>
<reference evidence="7" key="1">
    <citation type="journal article" date="2018" name="PLoS Negl. Trop. Dis.">
        <title>An insight into the salivary gland and fat body transcriptome of Panstrongylus lignarius (Hemiptera: Heteroptera), the main vector of Chagas disease in Peru.</title>
        <authorList>
            <person name="Nevoa J.C."/>
            <person name="Mendes M.T."/>
            <person name="da Silva M.V."/>
            <person name="Soares S.C."/>
            <person name="Oliveira C.J.F."/>
            <person name="Ribeiro J.M.C."/>
        </authorList>
    </citation>
    <scope>NUCLEOTIDE SEQUENCE</scope>
</reference>
<organism evidence="7">
    <name type="scientific">Panstrongylus lignarius</name>
    <dbReference type="NCBI Taxonomy" id="156445"/>
    <lineage>
        <taxon>Eukaryota</taxon>
        <taxon>Metazoa</taxon>
        <taxon>Ecdysozoa</taxon>
        <taxon>Arthropoda</taxon>
        <taxon>Hexapoda</taxon>
        <taxon>Insecta</taxon>
        <taxon>Pterygota</taxon>
        <taxon>Neoptera</taxon>
        <taxon>Paraneoptera</taxon>
        <taxon>Hemiptera</taxon>
        <taxon>Heteroptera</taxon>
        <taxon>Panheteroptera</taxon>
        <taxon>Cimicomorpha</taxon>
        <taxon>Reduviidae</taxon>
        <taxon>Triatominae</taxon>
        <taxon>Panstrongylus</taxon>
    </lineage>
</organism>
<keyword evidence="3" id="KW-0813">Transport</keyword>
<dbReference type="GO" id="GO:0016197">
    <property type="term" value="P:endosomal transport"/>
    <property type="evidence" value="ECO:0007669"/>
    <property type="project" value="UniProtKB-ARBA"/>
</dbReference>
<dbReference type="GO" id="GO:0005794">
    <property type="term" value="C:Golgi apparatus"/>
    <property type="evidence" value="ECO:0007669"/>
    <property type="project" value="UniProtKB-SubCell"/>
</dbReference>
<dbReference type="InterPro" id="IPR032691">
    <property type="entry name" value="Mon2/Sec7/BIG1-like_HUS"/>
</dbReference>
<dbReference type="Gene3D" id="1.10.1000.11">
    <property type="entry name" value="Arf Nucleotide-binding Site Opener,domain 2"/>
    <property type="match status" value="1"/>
</dbReference>
<dbReference type="GO" id="GO:0010256">
    <property type="term" value="P:endomembrane system organization"/>
    <property type="evidence" value="ECO:0007669"/>
    <property type="project" value="UniProtKB-ARBA"/>
</dbReference>
<dbReference type="Pfam" id="PF12783">
    <property type="entry name" value="Sec7-like_HUS"/>
    <property type="match status" value="1"/>
</dbReference>
<proteinExistence type="predicted"/>
<feature type="region of interest" description="Disordered" evidence="5">
    <location>
        <begin position="1346"/>
        <end position="1389"/>
    </location>
</feature>
<dbReference type="Pfam" id="PF01369">
    <property type="entry name" value="Sec7"/>
    <property type="match status" value="1"/>
</dbReference>
<dbReference type="InterPro" id="IPR035999">
    <property type="entry name" value="Sec7_dom_sf"/>
</dbReference>
<dbReference type="Gene3D" id="1.10.220.20">
    <property type="match status" value="1"/>
</dbReference>
<evidence type="ECO:0000313" key="7">
    <source>
        <dbReference type="EMBL" id="JAW07517.1"/>
    </source>
</evidence>
<dbReference type="PANTHER" id="PTHR10663:SF388">
    <property type="entry name" value="GOLGI-SPECIFIC BREFELDIN A-RESISTANCE GUANINE NUCLEOTIDE EXCHANGE FACTOR 1"/>
    <property type="match status" value="1"/>
</dbReference>
<evidence type="ECO:0000256" key="1">
    <source>
        <dbReference type="ARBA" id="ARBA00004222"/>
    </source>
</evidence>
<dbReference type="SMART" id="SM00222">
    <property type="entry name" value="Sec7"/>
    <property type="match status" value="1"/>
</dbReference>
<accession>A0A224X4T3</accession>
<dbReference type="InterPro" id="IPR016024">
    <property type="entry name" value="ARM-type_fold"/>
</dbReference>
<dbReference type="FunFam" id="1.10.1000.11:FF:000007">
    <property type="entry name" value="Golgi-specific brefeldin A-resistance guanine nucleotide exchange factor 1"/>
    <property type="match status" value="1"/>
</dbReference>